<protein>
    <submittedName>
        <fullName evidence="1">Uncharacterized protein</fullName>
    </submittedName>
</protein>
<reference evidence="1" key="1">
    <citation type="submission" date="2018-05" db="EMBL/GenBank/DDBJ databases">
        <authorList>
            <person name="Lanie J.A."/>
            <person name="Ng W.-L."/>
            <person name="Kazmierczak K.M."/>
            <person name="Andrzejewski T.M."/>
            <person name="Davidsen T.M."/>
            <person name="Wayne K.J."/>
            <person name="Tettelin H."/>
            <person name="Glass J.I."/>
            <person name="Rusch D."/>
            <person name="Podicherti R."/>
            <person name="Tsui H.-C.T."/>
            <person name="Winkler M.E."/>
        </authorList>
    </citation>
    <scope>NUCLEOTIDE SEQUENCE</scope>
</reference>
<name>A0A382DBR4_9ZZZZ</name>
<gene>
    <name evidence="1" type="ORF">METZ01_LOCUS188549</name>
</gene>
<accession>A0A382DBR4</accession>
<evidence type="ECO:0000313" key="1">
    <source>
        <dbReference type="EMBL" id="SVB35695.1"/>
    </source>
</evidence>
<organism evidence="1">
    <name type="scientific">marine metagenome</name>
    <dbReference type="NCBI Taxonomy" id="408172"/>
    <lineage>
        <taxon>unclassified sequences</taxon>
        <taxon>metagenomes</taxon>
        <taxon>ecological metagenomes</taxon>
    </lineage>
</organism>
<dbReference type="AlphaFoldDB" id="A0A382DBR4"/>
<dbReference type="EMBL" id="UINC01038540">
    <property type="protein sequence ID" value="SVB35695.1"/>
    <property type="molecule type" value="Genomic_DNA"/>
</dbReference>
<sequence length="86" mass="9807">MSDVQKIRRLIREEIKNIIGEQDGLDKLDVKLPAQAQRFLNKAVSAIKGANLNRRKQVAALAKIVDALGLDRRELARYITKIKREL</sequence>
<proteinExistence type="predicted"/>